<feature type="transmembrane region" description="Helical" evidence="10">
    <location>
        <begin position="12"/>
        <end position="40"/>
    </location>
</feature>
<evidence type="ECO:0000256" key="10">
    <source>
        <dbReference type="SAM" id="Phobius"/>
    </source>
</evidence>
<evidence type="ECO:0000256" key="4">
    <source>
        <dbReference type="ARBA" id="ARBA00022692"/>
    </source>
</evidence>
<protein>
    <submittedName>
        <fullName evidence="12">Uncharacterized protein LOC112461113 isoform X1</fullName>
    </submittedName>
    <submittedName>
        <fullName evidence="13">Uncharacterized protein LOC112466408</fullName>
    </submittedName>
</protein>
<dbReference type="GO" id="GO:0007165">
    <property type="term" value="P:signal transduction"/>
    <property type="evidence" value="ECO:0007669"/>
    <property type="project" value="UniProtKB-KW"/>
</dbReference>
<evidence type="ECO:0000256" key="3">
    <source>
        <dbReference type="ARBA" id="ARBA00022606"/>
    </source>
</evidence>
<dbReference type="GO" id="GO:0005886">
    <property type="term" value="C:plasma membrane"/>
    <property type="evidence" value="ECO:0007669"/>
    <property type="project" value="UniProtKB-SubCell"/>
</dbReference>
<dbReference type="RefSeq" id="XP_024890280.1">
    <property type="nucleotide sequence ID" value="XM_025034512.1"/>
</dbReference>
<keyword evidence="11" id="KW-1185">Reference proteome</keyword>
<evidence type="ECO:0000256" key="6">
    <source>
        <dbReference type="ARBA" id="ARBA00022989"/>
    </source>
</evidence>
<reference evidence="12 13" key="1">
    <citation type="submission" date="2025-04" db="UniProtKB">
        <authorList>
            <consortium name="RefSeq"/>
        </authorList>
    </citation>
    <scope>IDENTIFICATION</scope>
    <source>
        <tissue evidence="12 13">Whole body</tissue>
    </source>
</reference>
<keyword evidence="9" id="KW-0807">Transducer</keyword>
<dbReference type="OrthoDB" id="7548529at2759"/>
<dbReference type="GeneID" id="112466408"/>
<dbReference type="PANTHER" id="PTHR21137">
    <property type="entry name" value="ODORANT RECEPTOR"/>
    <property type="match status" value="1"/>
</dbReference>
<keyword evidence="7 10" id="KW-0472">Membrane</keyword>
<evidence type="ECO:0000313" key="12">
    <source>
        <dbReference type="RefSeq" id="XP_024881973.1"/>
    </source>
</evidence>
<evidence type="ECO:0000256" key="9">
    <source>
        <dbReference type="ARBA" id="ARBA00023224"/>
    </source>
</evidence>
<evidence type="ECO:0000256" key="7">
    <source>
        <dbReference type="ARBA" id="ARBA00023136"/>
    </source>
</evidence>
<keyword evidence="2" id="KW-1003">Cell membrane</keyword>
<evidence type="ECO:0000313" key="11">
    <source>
        <dbReference type="Proteomes" id="UP000504618"/>
    </source>
</evidence>
<evidence type="ECO:0000256" key="2">
    <source>
        <dbReference type="ARBA" id="ARBA00022475"/>
    </source>
</evidence>
<evidence type="ECO:0000256" key="8">
    <source>
        <dbReference type="ARBA" id="ARBA00023170"/>
    </source>
</evidence>
<evidence type="ECO:0000313" key="13">
    <source>
        <dbReference type="RefSeq" id="XP_024890280.1"/>
    </source>
</evidence>
<accession>A0A6J1RBZ1</accession>
<keyword evidence="5" id="KW-0552">Olfaction</keyword>
<dbReference type="GO" id="GO:0004984">
    <property type="term" value="F:olfactory receptor activity"/>
    <property type="evidence" value="ECO:0007669"/>
    <property type="project" value="InterPro"/>
</dbReference>
<comment type="subcellular location">
    <subcellularLocation>
        <location evidence="1">Cell membrane</location>
        <topology evidence="1">Multi-pass membrane protein</topology>
    </subcellularLocation>
</comment>
<proteinExistence type="predicted"/>
<sequence length="231" mass="26536">MTEYFIDKEKYFYLILFHANAAVMIGGTALIATGSILIVYQKHTCGMFRITCYRIKQAMAFETLGKNNWKNENFIYNGLICAVDMHRKAMKFSDSIVSRFRVMLSVLIIFTVLSTSLNFFRIFQILSFRFDTVELSLRVAFSIVNFIYIFVGNYLAQEIMDHNNNVFATIYNAQWYVAPLQIQKMILFLLQRGTKAFTMNINGLFVGSLEGAATLLSTAVSYFTVLHSTRN</sequence>
<evidence type="ECO:0000256" key="1">
    <source>
        <dbReference type="ARBA" id="ARBA00004651"/>
    </source>
</evidence>
<keyword evidence="3" id="KW-0716">Sensory transduction</keyword>
<dbReference type="PANTHER" id="PTHR21137:SF35">
    <property type="entry name" value="ODORANT RECEPTOR 19A-RELATED"/>
    <property type="match status" value="1"/>
</dbReference>
<dbReference type="GO" id="GO:0005549">
    <property type="term" value="F:odorant binding"/>
    <property type="evidence" value="ECO:0007669"/>
    <property type="project" value="InterPro"/>
</dbReference>
<keyword evidence="8" id="KW-0675">Receptor</keyword>
<gene>
    <name evidence="13" type="primary">LOC112466408</name>
    <name evidence="12" type="synonym">LOC112461113</name>
</gene>
<keyword evidence="4 10" id="KW-0812">Transmembrane</keyword>
<feature type="transmembrane region" description="Helical" evidence="10">
    <location>
        <begin position="135"/>
        <end position="156"/>
    </location>
</feature>
<dbReference type="Proteomes" id="UP000504618">
    <property type="component" value="Unplaced"/>
</dbReference>
<dbReference type="InterPro" id="IPR004117">
    <property type="entry name" value="7tm6_olfct_rcpt"/>
</dbReference>
<dbReference type="Pfam" id="PF02949">
    <property type="entry name" value="7tm_6"/>
    <property type="match status" value="1"/>
</dbReference>
<evidence type="ECO:0000256" key="5">
    <source>
        <dbReference type="ARBA" id="ARBA00022725"/>
    </source>
</evidence>
<dbReference type="AlphaFoldDB" id="A0A6J1RBZ1"/>
<organism evidence="11 13">
    <name type="scientific">Temnothorax curvispinosus</name>
    <dbReference type="NCBI Taxonomy" id="300111"/>
    <lineage>
        <taxon>Eukaryota</taxon>
        <taxon>Metazoa</taxon>
        <taxon>Ecdysozoa</taxon>
        <taxon>Arthropoda</taxon>
        <taxon>Hexapoda</taxon>
        <taxon>Insecta</taxon>
        <taxon>Pterygota</taxon>
        <taxon>Neoptera</taxon>
        <taxon>Endopterygota</taxon>
        <taxon>Hymenoptera</taxon>
        <taxon>Apocrita</taxon>
        <taxon>Aculeata</taxon>
        <taxon>Formicoidea</taxon>
        <taxon>Formicidae</taxon>
        <taxon>Myrmicinae</taxon>
        <taxon>Temnothorax</taxon>
    </lineage>
</organism>
<feature type="transmembrane region" description="Helical" evidence="10">
    <location>
        <begin position="100"/>
        <end position="123"/>
    </location>
</feature>
<keyword evidence="6 10" id="KW-1133">Transmembrane helix</keyword>
<name>A0A6J1RBZ1_9HYME</name>
<dbReference type="RefSeq" id="XP_024881973.1">
    <property type="nucleotide sequence ID" value="XM_025026205.1"/>
</dbReference>